<feature type="non-terminal residue" evidence="1">
    <location>
        <position position="1"/>
    </location>
</feature>
<proteinExistence type="predicted"/>
<feature type="non-terminal residue" evidence="1">
    <location>
        <position position="101"/>
    </location>
</feature>
<name>A0ABS1RC84_9SPHI</name>
<evidence type="ECO:0000313" key="2">
    <source>
        <dbReference type="Proteomes" id="UP000625283"/>
    </source>
</evidence>
<keyword evidence="2" id="KW-1185">Reference proteome</keyword>
<sequence length="101" mass="10289">ITGGSDGTLNVGQLTAGTYTYSVGVSGDGVCESLASDRKTVTFTIQPTGQSTDIADILVNGMDPGAPLCIAPDVDVILTTALTSGSTITNPVFHWYDHAGV</sequence>
<evidence type="ECO:0008006" key="3">
    <source>
        <dbReference type="Google" id="ProtNLM"/>
    </source>
</evidence>
<dbReference type="Proteomes" id="UP000625283">
    <property type="component" value="Unassembled WGS sequence"/>
</dbReference>
<reference evidence="1 2" key="1">
    <citation type="submission" date="2021-01" db="EMBL/GenBank/DDBJ databases">
        <title>C459-1 draft genome sequence.</title>
        <authorList>
            <person name="Zhang X.-F."/>
        </authorList>
    </citation>
    <scope>NUCLEOTIDE SEQUENCE [LARGE SCALE GENOMIC DNA]</scope>
    <source>
        <strain evidence="2">C459-1</strain>
    </source>
</reference>
<accession>A0ABS1RC84</accession>
<protein>
    <recommendedName>
        <fullName evidence="3">Adhesin</fullName>
    </recommendedName>
</protein>
<organism evidence="1 2">
    <name type="scientific">Sphingobacterium faecale</name>
    <dbReference type="NCBI Taxonomy" id="2803775"/>
    <lineage>
        <taxon>Bacteria</taxon>
        <taxon>Pseudomonadati</taxon>
        <taxon>Bacteroidota</taxon>
        <taxon>Sphingobacteriia</taxon>
        <taxon>Sphingobacteriales</taxon>
        <taxon>Sphingobacteriaceae</taxon>
        <taxon>Sphingobacterium</taxon>
    </lineage>
</organism>
<comment type="caution">
    <text evidence="1">The sequence shown here is derived from an EMBL/GenBank/DDBJ whole genome shotgun (WGS) entry which is preliminary data.</text>
</comment>
<dbReference type="RefSeq" id="WP_202105319.1">
    <property type="nucleotide sequence ID" value="NZ_JAERTY010000053.1"/>
</dbReference>
<evidence type="ECO:0000313" key="1">
    <source>
        <dbReference type="EMBL" id="MBL1411607.1"/>
    </source>
</evidence>
<gene>
    <name evidence="1" type="ORF">JKG61_22840</name>
</gene>
<dbReference type="EMBL" id="JAERTY010000053">
    <property type="protein sequence ID" value="MBL1411607.1"/>
    <property type="molecule type" value="Genomic_DNA"/>
</dbReference>